<protein>
    <recommendedName>
        <fullName evidence="11">Imidazole glycerol phosphate synthase subunit HisF</fullName>
        <ecNumber evidence="11">4.3.2.10</ecNumber>
    </recommendedName>
    <alternativeName>
        <fullName evidence="11">IGP synthase cyclase subunit</fullName>
    </alternativeName>
    <alternativeName>
        <fullName evidence="11">IGP synthase subunit HisF</fullName>
    </alternativeName>
    <alternativeName>
        <fullName evidence="11">ImGP synthase subunit HisF</fullName>
        <shortName evidence="11">IGPS subunit HisF</shortName>
    </alternativeName>
</protein>
<dbReference type="GO" id="GO:0016829">
    <property type="term" value="F:lyase activity"/>
    <property type="evidence" value="ECO:0007669"/>
    <property type="project" value="UniProtKB-KW"/>
</dbReference>
<comment type="subunit">
    <text evidence="4 11">Heterodimer of HisH and HisF.</text>
</comment>
<dbReference type="EMBL" id="MVDD01000003">
    <property type="protein sequence ID" value="PKQ64389.1"/>
    <property type="molecule type" value="Genomic_DNA"/>
</dbReference>
<name>A0A2N3I257_9BACT</name>
<comment type="similarity">
    <text evidence="3 11 12">Belongs to the HisA/HisF family.</text>
</comment>
<evidence type="ECO:0000256" key="4">
    <source>
        <dbReference type="ARBA" id="ARBA00011152"/>
    </source>
</evidence>
<dbReference type="HAMAP" id="MF_01013">
    <property type="entry name" value="HisF"/>
    <property type="match status" value="1"/>
</dbReference>
<evidence type="ECO:0000256" key="8">
    <source>
        <dbReference type="ARBA" id="ARBA00023239"/>
    </source>
</evidence>
<dbReference type="CDD" id="cd04731">
    <property type="entry name" value="HisF"/>
    <property type="match status" value="1"/>
</dbReference>
<dbReference type="GO" id="GO:0000107">
    <property type="term" value="F:imidazoleglycerol-phosphate synthase activity"/>
    <property type="evidence" value="ECO:0007669"/>
    <property type="project" value="UniProtKB-UniRule"/>
</dbReference>
<dbReference type="Proteomes" id="UP000233535">
    <property type="component" value="Unassembled WGS sequence"/>
</dbReference>
<dbReference type="InterPro" id="IPR006062">
    <property type="entry name" value="His_biosynth"/>
</dbReference>
<dbReference type="FunFam" id="3.20.20.70:FF:000006">
    <property type="entry name" value="Imidazole glycerol phosphate synthase subunit HisF"/>
    <property type="match status" value="1"/>
</dbReference>
<comment type="subcellular location">
    <subcellularLocation>
        <location evidence="1 11">Cytoplasm</location>
    </subcellularLocation>
</comment>
<evidence type="ECO:0000256" key="10">
    <source>
        <dbReference type="ARBA" id="ARBA00047838"/>
    </source>
</evidence>
<dbReference type="InterPro" id="IPR004651">
    <property type="entry name" value="HisF"/>
</dbReference>
<evidence type="ECO:0000256" key="1">
    <source>
        <dbReference type="ARBA" id="ARBA00004496"/>
    </source>
</evidence>
<gene>
    <name evidence="11" type="primary">hisF</name>
    <name evidence="13" type="ORF">BZG02_06120</name>
</gene>
<dbReference type="UniPathway" id="UPA00031">
    <property type="reaction ID" value="UER00010"/>
</dbReference>
<organism evidence="13 14">
    <name type="scientific">Labilibaculum filiforme</name>
    <dbReference type="NCBI Taxonomy" id="1940526"/>
    <lineage>
        <taxon>Bacteria</taxon>
        <taxon>Pseudomonadati</taxon>
        <taxon>Bacteroidota</taxon>
        <taxon>Bacteroidia</taxon>
        <taxon>Marinilabiliales</taxon>
        <taxon>Marinifilaceae</taxon>
        <taxon>Labilibaculum</taxon>
    </lineage>
</organism>
<feature type="active site" evidence="11">
    <location>
        <position position="11"/>
    </location>
</feature>
<comment type="function">
    <text evidence="9 11">IGPS catalyzes the conversion of PRFAR and glutamine to IGP, AICAR and glutamate. The HisF subunit catalyzes the cyclization activity that produces IGP and AICAR from PRFAR using the ammonia provided by the HisH subunit.</text>
</comment>
<comment type="caution">
    <text evidence="13">The sequence shown here is derived from an EMBL/GenBank/DDBJ whole genome shotgun (WGS) entry which is preliminary data.</text>
</comment>
<comment type="catalytic activity">
    <reaction evidence="10 11">
        <text>5-[(5-phospho-1-deoxy-D-ribulos-1-ylimino)methylamino]-1-(5-phospho-beta-D-ribosyl)imidazole-4-carboxamide + L-glutamine = D-erythro-1-(imidazol-4-yl)glycerol 3-phosphate + 5-amino-1-(5-phospho-beta-D-ribosyl)imidazole-4-carboxamide + L-glutamate + H(+)</text>
        <dbReference type="Rhea" id="RHEA:24793"/>
        <dbReference type="ChEBI" id="CHEBI:15378"/>
        <dbReference type="ChEBI" id="CHEBI:29985"/>
        <dbReference type="ChEBI" id="CHEBI:58278"/>
        <dbReference type="ChEBI" id="CHEBI:58359"/>
        <dbReference type="ChEBI" id="CHEBI:58475"/>
        <dbReference type="ChEBI" id="CHEBI:58525"/>
        <dbReference type="EC" id="4.3.2.10"/>
    </reaction>
</comment>
<dbReference type="Pfam" id="PF00977">
    <property type="entry name" value="His_biosynth"/>
    <property type="match status" value="1"/>
</dbReference>
<evidence type="ECO:0000256" key="7">
    <source>
        <dbReference type="ARBA" id="ARBA00023102"/>
    </source>
</evidence>
<dbReference type="PANTHER" id="PTHR21235">
    <property type="entry name" value="IMIDAZOLE GLYCEROL PHOSPHATE SYNTHASE SUBUNIT HISF/H IGP SYNTHASE SUBUNIT HISF/H"/>
    <property type="match status" value="1"/>
</dbReference>
<evidence type="ECO:0000256" key="2">
    <source>
        <dbReference type="ARBA" id="ARBA00005091"/>
    </source>
</evidence>
<evidence type="ECO:0000313" key="13">
    <source>
        <dbReference type="EMBL" id="PKQ64389.1"/>
    </source>
</evidence>
<evidence type="ECO:0000256" key="12">
    <source>
        <dbReference type="RuleBase" id="RU003657"/>
    </source>
</evidence>
<evidence type="ECO:0000256" key="9">
    <source>
        <dbReference type="ARBA" id="ARBA00025475"/>
    </source>
</evidence>
<dbReference type="InterPro" id="IPR011060">
    <property type="entry name" value="RibuloseP-bd_barrel"/>
</dbReference>
<dbReference type="RefSeq" id="WP_101260533.1">
    <property type="nucleotide sequence ID" value="NZ_MVDD01000003.1"/>
</dbReference>
<evidence type="ECO:0000256" key="11">
    <source>
        <dbReference type="HAMAP-Rule" id="MF_01013"/>
    </source>
</evidence>
<evidence type="ECO:0000256" key="5">
    <source>
        <dbReference type="ARBA" id="ARBA00022490"/>
    </source>
</evidence>
<proteinExistence type="inferred from homology"/>
<dbReference type="OrthoDB" id="9781903at2"/>
<dbReference type="NCBIfam" id="TIGR00735">
    <property type="entry name" value="hisF"/>
    <property type="match status" value="1"/>
</dbReference>
<keyword evidence="7 11" id="KW-0368">Histidine biosynthesis</keyword>
<keyword evidence="5 11" id="KW-0963">Cytoplasm</keyword>
<dbReference type="InterPro" id="IPR050064">
    <property type="entry name" value="IGPS_HisA/HisF"/>
</dbReference>
<evidence type="ECO:0000256" key="6">
    <source>
        <dbReference type="ARBA" id="ARBA00022605"/>
    </source>
</evidence>
<reference evidence="13 14" key="1">
    <citation type="journal article" date="2017" name="Front. Microbiol.">
        <title>Labilibaculum manganireducens gen. nov., sp. nov. and Labilibaculum filiforme sp. nov., Novel Bacteroidetes Isolated from Subsurface Sediments of the Baltic Sea.</title>
        <authorList>
            <person name="Vandieken V."/>
            <person name="Marshall I.P."/>
            <person name="Niemann H."/>
            <person name="Engelen B."/>
            <person name="Cypionka H."/>
        </authorList>
    </citation>
    <scope>NUCLEOTIDE SEQUENCE [LARGE SCALE GENOMIC DNA]</scope>
    <source>
        <strain evidence="13 14">59.16B</strain>
    </source>
</reference>
<dbReference type="AlphaFoldDB" id="A0A2N3I257"/>
<dbReference type="GO" id="GO:0005737">
    <property type="term" value="C:cytoplasm"/>
    <property type="evidence" value="ECO:0007669"/>
    <property type="project" value="UniProtKB-SubCell"/>
</dbReference>
<dbReference type="PANTHER" id="PTHR21235:SF2">
    <property type="entry name" value="IMIDAZOLE GLYCEROL PHOSPHATE SYNTHASE HISHF"/>
    <property type="match status" value="1"/>
</dbReference>
<keyword evidence="14" id="KW-1185">Reference proteome</keyword>
<dbReference type="InterPro" id="IPR013785">
    <property type="entry name" value="Aldolase_TIM"/>
</dbReference>
<feature type="active site" evidence="11">
    <location>
        <position position="130"/>
    </location>
</feature>
<dbReference type="GO" id="GO:0000105">
    <property type="term" value="P:L-histidine biosynthetic process"/>
    <property type="evidence" value="ECO:0007669"/>
    <property type="project" value="UniProtKB-UniRule"/>
</dbReference>
<comment type="pathway">
    <text evidence="2 11">Amino-acid biosynthesis; L-histidine biosynthesis; L-histidine from 5-phospho-alpha-D-ribose 1-diphosphate: step 5/9.</text>
</comment>
<keyword evidence="8 11" id="KW-0456">Lyase</keyword>
<evidence type="ECO:0000256" key="3">
    <source>
        <dbReference type="ARBA" id="ARBA00009667"/>
    </source>
</evidence>
<dbReference type="SUPFAM" id="SSF51366">
    <property type="entry name" value="Ribulose-phoshate binding barrel"/>
    <property type="match status" value="1"/>
</dbReference>
<dbReference type="Gene3D" id="3.20.20.70">
    <property type="entry name" value="Aldolase class I"/>
    <property type="match status" value="1"/>
</dbReference>
<evidence type="ECO:0000313" key="14">
    <source>
        <dbReference type="Proteomes" id="UP000233535"/>
    </source>
</evidence>
<accession>A0A2N3I257</accession>
<dbReference type="EC" id="4.3.2.10" evidence="11"/>
<keyword evidence="6 11" id="KW-0028">Amino-acid biosynthesis</keyword>
<sequence>MLSKRIIPCLDVKDGRTVKGVNFVDLRDAGDAVELAAYYAEQGADELVFLDITATHEKRKTLVELVQKVAKELNIPFTVGGGISTPEDVGVLLNAGADKVSINSSAVRNPNLISELASRFGSQCVVVAVDARFAAGKWEVYLNGGRLATGIDLFDWILEAERLGAGEILFTSMNHDGTKNGFANETLAKLSEMVNIPIIASGGAGNREHFADTFIEGKADAALAASVFHFKEIEIPSLKNYLKSKNIPVRI</sequence>